<dbReference type="AlphaFoldDB" id="A0AB74QHB9"/>
<dbReference type="PROSITE" id="PS51192">
    <property type="entry name" value="HELICASE_ATP_BIND_1"/>
    <property type="match status" value="1"/>
</dbReference>
<gene>
    <name evidence="2" type="ORF">SAMEA1402399_03944</name>
</gene>
<sequence length="742" mass="86727">MKNVNKNNIDKLFKNDCDLDRAVGEIENYAKFERQETHKIKKYIDEKKSGVYNAIARAGAGETVLLLAETGTGKSYSFINALKKMNTKALFILPNSANVEQAMCEYNIPGAYDLMPAPKALKEGNLSVFTWDKTEQLLNIDLSDYIIVVDEIHQTYTDSYREKAIKNLNNIVVKCKGRIDITATPTKLEFEIYDYIIEYIKEKNTKYDVKLYDNINLDKMIEIINKSKNSAVLYNNKKDLKYINELTTKKGDIVYAKIKAKSELYKRIIQHSDMGDYELLLNTTTILAGVNIKNKDITDIIIAGFKDPATIKQYVARFRELKHVRVHIFNNFNDTEASNKVYEVNNIININFKRANKLKALYNELNSKRATGFETVGIDLVPFSIDSNVYYSTKNKCYEIDKLFIISNTYTRYYNSRTIASLKVLLEEYFKDVKIENIEEQDEETKQGIKEYKKVLKEIKTATLKTLEENKKCLVGYEQIKRGSKDFNLMSYMNYHKMSENDYKKAYIKYNIDYLIDKADCYNEIELFSKYVLENNYSLELSWKLANMGKDKRGNIFKKINNLIYRELKEEHPNLLNDNLIEVVAYNYIDKLFGIGTAYTKYNLQELSNDLGIILGDDWKLTTTKLGTILKNIFVIKNKQHRNFETLKEYSYYKNNIPNVEFINSDRVQIKKIERYITVEDIEKDLKLEKGDLTLRNAIKIRKKKILDNLDEIEKAFLNKELDKELKIEKETELIEQLEICI</sequence>
<proteinExistence type="predicted"/>
<dbReference type="Pfam" id="PF04851">
    <property type="entry name" value="ResIII"/>
    <property type="match status" value="1"/>
</dbReference>
<dbReference type="InterPro" id="IPR006935">
    <property type="entry name" value="Helicase/UvrB_N"/>
</dbReference>
<dbReference type="SMART" id="SM00487">
    <property type="entry name" value="DEXDc"/>
    <property type="match status" value="1"/>
</dbReference>
<dbReference type="Proteomes" id="UP000411588">
    <property type="component" value="Unassembled WGS sequence"/>
</dbReference>
<dbReference type="GO" id="GO:0016787">
    <property type="term" value="F:hydrolase activity"/>
    <property type="evidence" value="ECO:0007669"/>
    <property type="project" value="InterPro"/>
</dbReference>
<feature type="domain" description="Helicase ATP-binding" evidence="1">
    <location>
        <begin position="55"/>
        <end position="203"/>
    </location>
</feature>
<dbReference type="GO" id="GO:0003677">
    <property type="term" value="F:DNA binding"/>
    <property type="evidence" value="ECO:0007669"/>
    <property type="project" value="InterPro"/>
</dbReference>
<dbReference type="SUPFAM" id="SSF52540">
    <property type="entry name" value="P-loop containing nucleoside triphosphate hydrolases"/>
    <property type="match status" value="1"/>
</dbReference>
<dbReference type="Gene3D" id="3.40.50.300">
    <property type="entry name" value="P-loop containing nucleotide triphosphate hydrolases"/>
    <property type="match status" value="1"/>
</dbReference>
<evidence type="ECO:0000313" key="3">
    <source>
        <dbReference type="Proteomes" id="UP000411588"/>
    </source>
</evidence>
<evidence type="ECO:0000313" key="2">
    <source>
        <dbReference type="EMBL" id="VFD36303.1"/>
    </source>
</evidence>
<comment type="caution">
    <text evidence="2">The sequence shown here is derived from an EMBL/GenBank/DDBJ whole genome shotgun (WGS) entry which is preliminary data.</text>
</comment>
<dbReference type="GO" id="GO:0005524">
    <property type="term" value="F:ATP binding"/>
    <property type="evidence" value="ECO:0007669"/>
    <property type="project" value="InterPro"/>
</dbReference>
<name>A0AB74QHB9_CLODI</name>
<organism evidence="2 3">
    <name type="scientific">Clostridioides difficile</name>
    <name type="common">Peptoclostridium difficile</name>
    <dbReference type="NCBI Taxonomy" id="1496"/>
    <lineage>
        <taxon>Bacteria</taxon>
        <taxon>Bacillati</taxon>
        <taxon>Bacillota</taxon>
        <taxon>Clostridia</taxon>
        <taxon>Peptostreptococcales</taxon>
        <taxon>Peptostreptococcaceae</taxon>
        <taxon>Clostridioides</taxon>
    </lineage>
</organism>
<reference evidence="2 3" key="1">
    <citation type="submission" date="2019-02" db="EMBL/GenBank/DDBJ databases">
        <authorList>
            <consortium name="Pathogen Informatics"/>
        </authorList>
    </citation>
    <scope>NUCLEOTIDE SEQUENCE [LARGE SCALE GENOMIC DNA]</scope>
    <source>
        <strain evidence="3">clo34</strain>
    </source>
</reference>
<dbReference type="RefSeq" id="WP_109277269.1">
    <property type="nucleotide sequence ID" value="NZ_CAADAN010000022.1"/>
</dbReference>
<protein>
    <submittedName>
        <fullName evidence="2">Deoxyribonuclease</fullName>
    </submittedName>
</protein>
<evidence type="ECO:0000259" key="1">
    <source>
        <dbReference type="PROSITE" id="PS51192"/>
    </source>
</evidence>
<dbReference type="InterPro" id="IPR014001">
    <property type="entry name" value="Helicase_ATP-bd"/>
</dbReference>
<dbReference type="InterPro" id="IPR027417">
    <property type="entry name" value="P-loop_NTPase"/>
</dbReference>
<dbReference type="EMBL" id="CAADAN010000022">
    <property type="protein sequence ID" value="VFD36303.1"/>
    <property type="molecule type" value="Genomic_DNA"/>
</dbReference>
<accession>A0AB74QHB9</accession>